<dbReference type="EMBL" id="CP021425">
    <property type="protein sequence ID" value="ARU57184.1"/>
    <property type="molecule type" value="Genomic_DNA"/>
</dbReference>
<dbReference type="Pfam" id="PF09837">
    <property type="entry name" value="DUF2064"/>
    <property type="match status" value="1"/>
</dbReference>
<dbReference type="NCBIfam" id="TIGR04282">
    <property type="entry name" value="glyco_like_cofC"/>
    <property type="match status" value="1"/>
</dbReference>
<protein>
    <recommendedName>
        <fullName evidence="3">Glycosyltransferase</fullName>
    </recommendedName>
</protein>
<dbReference type="PANTHER" id="PTHR36529">
    <property type="entry name" value="SLL1095 PROTEIN"/>
    <property type="match status" value="1"/>
</dbReference>
<dbReference type="InterPro" id="IPR029044">
    <property type="entry name" value="Nucleotide-diphossugar_trans"/>
</dbReference>
<name>A0A1Y0ICR8_9GAMM</name>
<keyword evidence="2" id="KW-1185">Reference proteome</keyword>
<dbReference type="OrthoDB" id="9798250at2"/>
<evidence type="ECO:0008006" key="3">
    <source>
        <dbReference type="Google" id="ProtNLM"/>
    </source>
</evidence>
<dbReference type="InterPro" id="IPR018641">
    <property type="entry name" value="Trfase_1_rSAM/seldom-assoc"/>
</dbReference>
<evidence type="ECO:0000313" key="2">
    <source>
        <dbReference type="Proteomes" id="UP000196027"/>
    </source>
</evidence>
<dbReference type="KEGG" id="ome:OLMES_3141"/>
<reference evidence="1 2" key="1">
    <citation type="submission" date="2017-05" db="EMBL/GenBank/DDBJ databases">
        <title>Genomic insights into alkan degradation activity of Oleiphilus messinensis.</title>
        <authorList>
            <person name="Kozyavkin S.A."/>
            <person name="Slesarev A.I."/>
            <person name="Golyshin P.N."/>
            <person name="Korzhenkov A."/>
            <person name="Golyshina O.N."/>
            <person name="Toshchakov S.V."/>
        </authorList>
    </citation>
    <scope>NUCLEOTIDE SEQUENCE [LARGE SCALE GENOMIC DNA]</scope>
    <source>
        <strain evidence="1 2">ME102</strain>
    </source>
</reference>
<dbReference type="RefSeq" id="WP_087462106.1">
    <property type="nucleotide sequence ID" value="NZ_CP021425.1"/>
</dbReference>
<evidence type="ECO:0000313" key="1">
    <source>
        <dbReference type="EMBL" id="ARU57184.1"/>
    </source>
</evidence>
<dbReference type="Gene3D" id="3.90.550.10">
    <property type="entry name" value="Spore Coat Polysaccharide Biosynthesis Protein SpsA, Chain A"/>
    <property type="match status" value="1"/>
</dbReference>
<sequence length="230" mass="25990">MLLIQFAKWPVPGKVKTRIAKSVGDERACEIHLALTRQVLHNLRRTTDAQVELWFDSIPEASSDEFKFGKSLWTELEEAGIPVRLQQGDDLGARMYHALSDGLERQSAKKREQKVVIVGSDCPTVDDRYLQLARDRLDQCDLVLGPSDDGGYVLIGVSRINNALLCDTPWGTETVLQTTVQRAQDCGLKYDLLPITWDIDDIDDYERWVRSRAQIPPFDVVKESMGFNGV</sequence>
<dbReference type="PANTHER" id="PTHR36529:SF1">
    <property type="entry name" value="GLYCOSYLTRANSFERASE"/>
    <property type="match status" value="1"/>
</dbReference>
<dbReference type="Proteomes" id="UP000196027">
    <property type="component" value="Chromosome"/>
</dbReference>
<proteinExistence type="predicted"/>
<dbReference type="SUPFAM" id="SSF53448">
    <property type="entry name" value="Nucleotide-diphospho-sugar transferases"/>
    <property type="match status" value="1"/>
</dbReference>
<dbReference type="AlphaFoldDB" id="A0A1Y0ICR8"/>
<gene>
    <name evidence="1" type="ORF">OLMES_3141</name>
</gene>
<organism evidence="1 2">
    <name type="scientific">Oleiphilus messinensis</name>
    <dbReference type="NCBI Taxonomy" id="141451"/>
    <lineage>
        <taxon>Bacteria</taxon>
        <taxon>Pseudomonadati</taxon>
        <taxon>Pseudomonadota</taxon>
        <taxon>Gammaproteobacteria</taxon>
        <taxon>Oceanospirillales</taxon>
        <taxon>Oleiphilaceae</taxon>
        <taxon>Oleiphilus</taxon>
    </lineage>
</organism>
<accession>A0A1Y0ICR8</accession>